<feature type="signal peptide" evidence="1">
    <location>
        <begin position="1"/>
        <end position="34"/>
    </location>
</feature>
<accession>A0AAV0XE97</accession>
<protein>
    <submittedName>
        <fullName evidence="2">Uncharacterized protein</fullName>
    </submittedName>
</protein>
<dbReference type="Proteomes" id="UP001160148">
    <property type="component" value="Unassembled WGS sequence"/>
</dbReference>
<gene>
    <name evidence="2" type="ORF">MEUPH1_LOCUS20759</name>
</gene>
<feature type="chain" id="PRO_5043314641" evidence="1">
    <location>
        <begin position="35"/>
        <end position="133"/>
    </location>
</feature>
<dbReference type="AlphaFoldDB" id="A0AAV0XE97"/>
<evidence type="ECO:0000313" key="2">
    <source>
        <dbReference type="EMBL" id="CAI6366137.1"/>
    </source>
</evidence>
<sequence length="133" mass="15091">MSRRNKLYNKGIKMSDVIVVGLLALLLASQSSNCQVNETSQVKECQVDETPAMVIVDDQVDRISAVAIANDLPGPWISELFYRALSNFRIQHVGSAACQTQSDMYDRHLRNHTSWAVRMAESWNRYPTGLREY</sequence>
<keyword evidence="3" id="KW-1185">Reference proteome</keyword>
<reference evidence="2 3" key="1">
    <citation type="submission" date="2023-01" db="EMBL/GenBank/DDBJ databases">
        <authorList>
            <person name="Whitehead M."/>
        </authorList>
    </citation>
    <scope>NUCLEOTIDE SEQUENCE [LARGE SCALE GENOMIC DNA]</scope>
</reference>
<evidence type="ECO:0000313" key="3">
    <source>
        <dbReference type="Proteomes" id="UP001160148"/>
    </source>
</evidence>
<name>A0AAV0XE97_9HEMI</name>
<keyword evidence="1" id="KW-0732">Signal</keyword>
<comment type="caution">
    <text evidence="2">The sequence shown here is derived from an EMBL/GenBank/DDBJ whole genome shotgun (WGS) entry which is preliminary data.</text>
</comment>
<proteinExistence type="predicted"/>
<organism evidence="2 3">
    <name type="scientific">Macrosiphum euphorbiae</name>
    <name type="common">potato aphid</name>
    <dbReference type="NCBI Taxonomy" id="13131"/>
    <lineage>
        <taxon>Eukaryota</taxon>
        <taxon>Metazoa</taxon>
        <taxon>Ecdysozoa</taxon>
        <taxon>Arthropoda</taxon>
        <taxon>Hexapoda</taxon>
        <taxon>Insecta</taxon>
        <taxon>Pterygota</taxon>
        <taxon>Neoptera</taxon>
        <taxon>Paraneoptera</taxon>
        <taxon>Hemiptera</taxon>
        <taxon>Sternorrhyncha</taxon>
        <taxon>Aphidomorpha</taxon>
        <taxon>Aphidoidea</taxon>
        <taxon>Aphididae</taxon>
        <taxon>Macrosiphini</taxon>
        <taxon>Macrosiphum</taxon>
    </lineage>
</organism>
<evidence type="ECO:0000256" key="1">
    <source>
        <dbReference type="SAM" id="SignalP"/>
    </source>
</evidence>
<dbReference type="EMBL" id="CARXXK010000004">
    <property type="protein sequence ID" value="CAI6366137.1"/>
    <property type="molecule type" value="Genomic_DNA"/>
</dbReference>